<comment type="caution">
    <text evidence="1">The sequence shown here is derived from an EMBL/GenBank/DDBJ whole genome shotgun (WGS) entry which is preliminary data.</text>
</comment>
<organism evidence="1 2">
    <name type="scientific">Alterirhizorhabdus solaris</name>
    <dbReference type="NCBI Taxonomy" id="2529389"/>
    <lineage>
        <taxon>Bacteria</taxon>
        <taxon>Pseudomonadati</taxon>
        <taxon>Pseudomonadota</taxon>
        <taxon>Alphaproteobacteria</taxon>
        <taxon>Sphingomonadales</taxon>
        <taxon>Rhizorhabdaceae</taxon>
        <taxon>Alterirhizorhabdus</taxon>
    </lineage>
</organism>
<dbReference type="AlphaFoldDB" id="A0A558QUA8"/>
<name>A0A558QUA8_9SPHN</name>
<dbReference type="RefSeq" id="WP_145155025.1">
    <property type="nucleotide sequence ID" value="NZ_VNIM01000110.1"/>
</dbReference>
<accession>A0A558QUA8</accession>
<keyword evidence="2" id="KW-1185">Reference proteome</keyword>
<proteinExistence type="predicted"/>
<evidence type="ECO:0000313" key="1">
    <source>
        <dbReference type="EMBL" id="TVV70741.1"/>
    </source>
</evidence>
<reference evidence="1 2" key="1">
    <citation type="submission" date="2019-07" db="EMBL/GenBank/DDBJ databases">
        <title>Sphingomonas solaris sp. nov., isolated from a solar panel from Boston, Massachusetts.</title>
        <authorList>
            <person name="Tanner K."/>
            <person name="Pascual J."/>
            <person name="Mancuso C."/>
            <person name="Pereto J."/>
            <person name="Khalil A."/>
            <person name="Vilanova C."/>
        </authorList>
    </citation>
    <scope>NUCLEOTIDE SEQUENCE [LARGE SCALE GENOMIC DNA]</scope>
    <source>
        <strain evidence="1 2">R4DWN</strain>
    </source>
</reference>
<dbReference type="EMBL" id="VNIM01000110">
    <property type="protein sequence ID" value="TVV70741.1"/>
    <property type="molecule type" value="Genomic_DNA"/>
</dbReference>
<dbReference type="OrthoDB" id="10015850at2"/>
<sequence>MKGCAPVAAFVLAVEGNRIAGHAAPAAGRLPCAVRLEADGEVIAIARATRFSADAAAAGIRLGWCGIVVDGLDLAAALADRARLVCVTSGAVLLEVAVPSPALPAALPAPLSVAGLIAEAQQGEACDEAGAIHPFALATLQRHGVAGVLDAAYRTLLLRPAEASMIADWQALPPLRDLAGMALQVLLTSTEYRDRPGHIIPGPFHPTFAFDLSPFDEGIPGS</sequence>
<evidence type="ECO:0000313" key="2">
    <source>
        <dbReference type="Proteomes" id="UP000318681"/>
    </source>
</evidence>
<protein>
    <submittedName>
        <fullName evidence="1">Uncharacterized protein</fullName>
    </submittedName>
</protein>
<dbReference type="Proteomes" id="UP000318681">
    <property type="component" value="Unassembled WGS sequence"/>
</dbReference>
<gene>
    <name evidence="1" type="ORF">FOY91_18330</name>
</gene>